<dbReference type="Gene3D" id="3.40.50.1400">
    <property type="match status" value="2"/>
</dbReference>
<dbReference type="NCBIfam" id="TIGR00109">
    <property type="entry name" value="hemH"/>
    <property type="match status" value="1"/>
</dbReference>
<evidence type="ECO:0000313" key="10">
    <source>
        <dbReference type="Proteomes" id="UP000025061"/>
    </source>
</evidence>
<dbReference type="PATRIC" id="fig|1280951.3.peg.1708"/>
<comment type="catalytic activity">
    <reaction evidence="7 8">
        <text>heme b + 2 H(+) = protoporphyrin IX + Fe(2+)</text>
        <dbReference type="Rhea" id="RHEA:22584"/>
        <dbReference type="ChEBI" id="CHEBI:15378"/>
        <dbReference type="ChEBI" id="CHEBI:29033"/>
        <dbReference type="ChEBI" id="CHEBI:57306"/>
        <dbReference type="ChEBI" id="CHEBI:60344"/>
        <dbReference type="EC" id="4.98.1.1"/>
    </reaction>
</comment>
<accession>A0A059FWH0</accession>
<comment type="catalytic activity">
    <reaction evidence="6">
        <text>Fe-coproporphyrin III + 2 H(+) = coproporphyrin III + Fe(2+)</text>
        <dbReference type="Rhea" id="RHEA:49572"/>
        <dbReference type="ChEBI" id="CHEBI:15378"/>
        <dbReference type="ChEBI" id="CHEBI:29033"/>
        <dbReference type="ChEBI" id="CHEBI:68438"/>
        <dbReference type="ChEBI" id="CHEBI:131725"/>
        <dbReference type="EC" id="4.99.1.9"/>
    </reaction>
    <physiologicalReaction direction="right-to-left" evidence="6">
        <dbReference type="Rhea" id="RHEA:49574"/>
    </physiologicalReaction>
</comment>
<evidence type="ECO:0000313" key="9">
    <source>
        <dbReference type="EMBL" id="KCZ94813.1"/>
    </source>
</evidence>
<dbReference type="Pfam" id="PF00762">
    <property type="entry name" value="Ferrochelatase"/>
    <property type="match status" value="1"/>
</dbReference>
<evidence type="ECO:0000256" key="4">
    <source>
        <dbReference type="ARBA" id="ARBA00023239"/>
    </source>
</evidence>
<dbReference type="GO" id="GO:0004325">
    <property type="term" value="F:ferrochelatase activity"/>
    <property type="evidence" value="ECO:0007669"/>
    <property type="project" value="UniProtKB-UniRule"/>
</dbReference>
<dbReference type="GO" id="GO:0046872">
    <property type="term" value="F:metal ion binding"/>
    <property type="evidence" value="ECO:0007669"/>
    <property type="project" value="UniProtKB-KW"/>
</dbReference>
<dbReference type="AlphaFoldDB" id="A0A059FWH0"/>
<comment type="caution">
    <text evidence="9">The sequence shown here is derived from an EMBL/GenBank/DDBJ whole genome shotgun (WGS) entry which is preliminary data.</text>
</comment>
<dbReference type="UniPathway" id="UPA00252">
    <property type="reaction ID" value="UER00325"/>
</dbReference>
<dbReference type="InterPro" id="IPR033644">
    <property type="entry name" value="Ferrochelatase_C"/>
</dbReference>
<comment type="similarity">
    <text evidence="1 7 8">Belongs to the ferrochelatase family.</text>
</comment>
<dbReference type="GO" id="GO:0005737">
    <property type="term" value="C:cytoplasm"/>
    <property type="evidence" value="ECO:0007669"/>
    <property type="project" value="UniProtKB-SubCell"/>
</dbReference>
<name>A0A059FWH0_9PROT</name>
<dbReference type="PROSITE" id="PS00534">
    <property type="entry name" value="FERROCHELATASE"/>
    <property type="match status" value="1"/>
</dbReference>
<dbReference type="CDD" id="cd03411">
    <property type="entry name" value="Ferrochelatase_N"/>
    <property type="match status" value="1"/>
</dbReference>
<dbReference type="SUPFAM" id="SSF53800">
    <property type="entry name" value="Chelatase"/>
    <property type="match status" value="1"/>
</dbReference>
<keyword evidence="4 7" id="KW-0456">Lyase</keyword>
<dbReference type="GO" id="GO:0006783">
    <property type="term" value="P:heme biosynthetic process"/>
    <property type="evidence" value="ECO:0007669"/>
    <property type="project" value="UniProtKB-UniRule"/>
</dbReference>
<dbReference type="EMBL" id="ARYI01000006">
    <property type="protein sequence ID" value="KCZ94813.1"/>
    <property type="molecule type" value="Genomic_DNA"/>
</dbReference>
<keyword evidence="2 7" id="KW-0408">Iron</keyword>
<dbReference type="Proteomes" id="UP000025061">
    <property type="component" value="Unassembled WGS sequence"/>
</dbReference>
<feature type="binding site" evidence="7">
    <location>
        <position position="272"/>
    </location>
    <ligand>
        <name>Fe(2+)</name>
        <dbReference type="ChEBI" id="CHEBI:29033"/>
    </ligand>
</feature>
<dbReference type="RefSeq" id="WP_011648532.1">
    <property type="nucleotide sequence ID" value="NZ_ARYI01000006.1"/>
</dbReference>
<reference evidence="9 10" key="1">
    <citation type="submission" date="2013-04" db="EMBL/GenBank/DDBJ databases">
        <title>Hyphomonas hirschiana VP5 Genome Sequencing.</title>
        <authorList>
            <person name="Lai Q."/>
            <person name="Shao Z."/>
        </authorList>
    </citation>
    <scope>NUCLEOTIDE SEQUENCE [LARGE SCALE GENOMIC DNA]</scope>
    <source>
        <strain evidence="9 10">VP5</strain>
    </source>
</reference>
<dbReference type="InterPro" id="IPR001015">
    <property type="entry name" value="Ferrochelatase"/>
</dbReference>
<keyword evidence="3 7" id="KW-0350">Heme biosynthesis</keyword>
<proteinExistence type="inferred from homology"/>
<dbReference type="OrthoDB" id="9809741at2"/>
<evidence type="ECO:0000256" key="5">
    <source>
        <dbReference type="ARBA" id="ARBA00023244"/>
    </source>
</evidence>
<dbReference type="InterPro" id="IPR019772">
    <property type="entry name" value="Ferrochelatase_AS"/>
</dbReference>
<dbReference type="InterPro" id="IPR033659">
    <property type="entry name" value="Ferrochelatase_N"/>
</dbReference>
<comment type="function">
    <text evidence="7 8">Catalyzes the ferrous insertion into protoporphyrin IX.</text>
</comment>
<evidence type="ECO:0000256" key="2">
    <source>
        <dbReference type="ARBA" id="ARBA00023004"/>
    </source>
</evidence>
<dbReference type="SMR" id="A0A059FWH0"/>
<feature type="binding site" evidence="7">
    <location>
        <position position="193"/>
    </location>
    <ligand>
        <name>Fe(2+)</name>
        <dbReference type="ChEBI" id="CHEBI:29033"/>
    </ligand>
</feature>
<keyword evidence="7" id="KW-0479">Metal-binding</keyword>
<comment type="pathway">
    <text evidence="7 8">Porphyrin-containing compound metabolism; protoheme biosynthesis; protoheme from protoporphyrin-IX: step 1/1.</text>
</comment>
<evidence type="ECO:0000256" key="6">
    <source>
        <dbReference type="ARBA" id="ARBA00024536"/>
    </source>
</evidence>
<protein>
    <recommendedName>
        <fullName evidence="7 8">Ferrochelatase</fullName>
        <ecNumber evidence="7 8">4.98.1.1</ecNumber>
    </recommendedName>
    <alternativeName>
        <fullName evidence="7">Heme synthase</fullName>
    </alternativeName>
    <alternativeName>
        <fullName evidence="7">Protoheme ferro-lyase</fullName>
    </alternativeName>
</protein>
<sequence>MGRRIAVVLFNLGGPDTGNDVQPFLKNLFRDPAIIRAPLPVRWLVARLISTLRAPVVKQNYAMMDAGGGSPLLRETKKQADALQAELAKKLPGDEVRCFIAMRYWHPFTEEAAAEVQKWGADEVVLLPLYPQFSTTTTGSSLSAWHKAYKGKSRTICCYPFEENFVSAHVDQIMAAWERAGRPGNVNLLLSAHGLPESVVKSGDPYQWQCEALAEMIAGRVPADWEVSVCYQSRVGPMKWIGPPTEEEIARISDQGRNILIAPIAFVSEHIETLVELGEEYRLVAEKHGAASYTRVEALGVHPGFISTLTGEVLAALGMKETIRSCAGGRLCPSGWSGCPQAELKQKAGVRITETAG</sequence>
<gene>
    <name evidence="7" type="primary">hemH</name>
    <name evidence="9" type="ORF">HHI_08463</name>
</gene>
<dbReference type="PANTHER" id="PTHR11108">
    <property type="entry name" value="FERROCHELATASE"/>
    <property type="match status" value="1"/>
</dbReference>
<evidence type="ECO:0000256" key="7">
    <source>
        <dbReference type="HAMAP-Rule" id="MF_00323"/>
    </source>
</evidence>
<keyword evidence="5 7" id="KW-0627">Porphyrin biosynthesis</keyword>
<keyword evidence="7 8" id="KW-0963">Cytoplasm</keyword>
<dbReference type="PANTHER" id="PTHR11108:SF1">
    <property type="entry name" value="FERROCHELATASE, MITOCHONDRIAL"/>
    <property type="match status" value="1"/>
</dbReference>
<evidence type="ECO:0000256" key="1">
    <source>
        <dbReference type="ARBA" id="ARBA00007718"/>
    </source>
</evidence>
<evidence type="ECO:0000256" key="8">
    <source>
        <dbReference type="RuleBase" id="RU000607"/>
    </source>
</evidence>
<dbReference type="EC" id="4.98.1.1" evidence="7 8"/>
<comment type="subcellular location">
    <subcellularLocation>
        <location evidence="7 8">Cytoplasm</location>
    </subcellularLocation>
</comment>
<dbReference type="CDD" id="cd00419">
    <property type="entry name" value="Ferrochelatase_C"/>
    <property type="match status" value="1"/>
</dbReference>
<dbReference type="HAMAP" id="MF_00323">
    <property type="entry name" value="Ferrochelatase"/>
    <property type="match status" value="1"/>
</dbReference>
<evidence type="ECO:0000256" key="3">
    <source>
        <dbReference type="ARBA" id="ARBA00023133"/>
    </source>
</evidence>
<keyword evidence="10" id="KW-1185">Reference proteome</keyword>
<organism evidence="9 10">
    <name type="scientific">Hyphomonas hirschiana VP5</name>
    <dbReference type="NCBI Taxonomy" id="1280951"/>
    <lineage>
        <taxon>Bacteria</taxon>
        <taxon>Pseudomonadati</taxon>
        <taxon>Pseudomonadota</taxon>
        <taxon>Alphaproteobacteria</taxon>
        <taxon>Hyphomonadales</taxon>
        <taxon>Hyphomonadaceae</taxon>
        <taxon>Hyphomonas</taxon>
    </lineage>
</organism>